<dbReference type="EMBL" id="JAJA02000001">
    <property type="protein sequence ID" value="KWS07109.1"/>
    <property type="molecule type" value="Genomic_DNA"/>
</dbReference>
<evidence type="ECO:0000259" key="2">
    <source>
        <dbReference type="Pfam" id="PF00326"/>
    </source>
</evidence>
<comment type="caution">
    <text evidence="4">The sequence shown here is derived from an EMBL/GenBank/DDBJ whole genome shotgun (WGS) entry which is preliminary data.</text>
</comment>
<name>A0A108UDD6_9GAMM</name>
<dbReference type="RefSeq" id="WP_036114629.1">
    <property type="nucleotide sequence ID" value="NZ_JAJA02000001.1"/>
</dbReference>
<gene>
    <name evidence="4" type="ORF">AZ78_4669</name>
</gene>
<dbReference type="InterPro" id="IPR050278">
    <property type="entry name" value="Serine_Prot_S9B/DPPIV"/>
</dbReference>
<sequence>MSRYGIWAAALLCAAVGPVWAQPASLSAQDYARAEKVLDYNLKGQLKNAEIVPHWLADGRLWYRRDGEHGAQYMLVDPAARSREPLFDPARMREAIRAVLPAAAERVPEPLSVAVEAGVLRARFAGDATQQLSCDVVAHQCRAIAANTPDPLWLPSPDGRRAVFVRDYNLWLRDLDSGRERALTQDGEAYYGYGVLPDLALHAVPSRQGRWKVPPFAVNWSPDGKRLFGSRFDERKVQPYPMLAMAPERGHRPELYNIRLSLFGDAEQTRAEWFSVDVDGAGAGKVQRIVAPEGWSPVIEADIFGWSADNRRVYASIANYSRPARMRLVELDLDTGRSREVLEEQSATRVQVNDFLYNRAAVRVLNRSHQVVWFSERDGWGHLYLHDLRDGRPIRRLTSGEWLVRDLIGVDETRRVAYFTAGGREAGDPYLRRLYRVSLDGGDPVLLTPEVADHALEVGASAILGGDGIDLLSPSGDYVIDNFSTLDTAPRTVLRSTRDGAIVLELERADTSKVIAAGWRAPQRIKLKAADGRTDLYATVYFPPGYSAKTAQPGQYPVIDAFYGGPQVTNAPVGMAEAVSATNPISRSSLAALGFVVVTIDGRGTPGRSQAFHDASFGAFADPQIDDHVAAIGELARRYPGLDLQRVGVYGHSFGGYSSARAILRRPEFYKVAVSSAGSHNYQGMYSSLNGMERLLAGRVDYGNGRTVRPTPEAIPENYRGLDNATLAQNLRGKLMLVYGDLDENALPAVTAQLSEALIRNNKDFDLLYLPNQNHELFRNDAYYTRRMWDYFVEHLMGAKPPVGYKLAPPPKRGGGGY</sequence>
<dbReference type="SUPFAM" id="SSF82171">
    <property type="entry name" value="DPP6 N-terminal domain-like"/>
    <property type="match status" value="1"/>
</dbReference>
<proteinExistence type="predicted"/>
<keyword evidence="1" id="KW-0732">Signal</keyword>
<feature type="domain" description="Peptidase S9 prolyl oligopeptidase catalytic" evidence="2">
    <location>
        <begin position="588"/>
        <end position="796"/>
    </location>
</feature>
<feature type="signal peptide" evidence="1">
    <location>
        <begin position="1"/>
        <end position="21"/>
    </location>
</feature>
<dbReference type="Pfam" id="PF00326">
    <property type="entry name" value="Peptidase_S9"/>
    <property type="match status" value="1"/>
</dbReference>
<evidence type="ECO:0000313" key="4">
    <source>
        <dbReference type="EMBL" id="KWS07109.1"/>
    </source>
</evidence>
<dbReference type="Pfam" id="PF00930">
    <property type="entry name" value="DPPIV_N"/>
    <property type="match status" value="1"/>
</dbReference>
<feature type="domain" description="Dipeptidylpeptidase IV N-terminal" evidence="3">
    <location>
        <begin position="155"/>
        <end position="489"/>
    </location>
</feature>
<evidence type="ECO:0000256" key="1">
    <source>
        <dbReference type="SAM" id="SignalP"/>
    </source>
</evidence>
<dbReference type="Gene3D" id="3.40.50.1820">
    <property type="entry name" value="alpha/beta hydrolase"/>
    <property type="match status" value="1"/>
</dbReference>
<dbReference type="AlphaFoldDB" id="A0A108UDD6"/>
<dbReference type="InterPro" id="IPR001375">
    <property type="entry name" value="Peptidase_S9_cat"/>
</dbReference>
<dbReference type="Proteomes" id="UP000023435">
    <property type="component" value="Unassembled WGS sequence"/>
</dbReference>
<dbReference type="OrthoDB" id="9812921at2"/>
<evidence type="ECO:0000259" key="3">
    <source>
        <dbReference type="Pfam" id="PF00930"/>
    </source>
</evidence>
<dbReference type="GO" id="GO:0006508">
    <property type="term" value="P:proteolysis"/>
    <property type="evidence" value="ECO:0007669"/>
    <property type="project" value="InterPro"/>
</dbReference>
<evidence type="ECO:0000313" key="5">
    <source>
        <dbReference type="Proteomes" id="UP000023435"/>
    </source>
</evidence>
<protein>
    <submittedName>
        <fullName evidence="4">Dipeptidyl peptidase IV</fullName>
    </submittedName>
</protein>
<dbReference type="GO" id="GO:0008236">
    <property type="term" value="F:serine-type peptidase activity"/>
    <property type="evidence" value="ECO:0007669"/>
    <property type="project" value="InterPro"/>
</dbReference>
<feature type="chain" id="PRO_5007131930" evidence="1">
    <location>
        <begin position="22"/>
        <end position="818"/>
    </location>
</feature>
<dbReference type="Gene3D" id="2.140.10.30">
    <property type="entry name" value="Dipeptidylpeptidase IV, N-terminal domain"/>
    <property type="match status" value="1"/>
</dbReference>
<keyword evidence="5" id="KW-1185">Reference proteome</keyword>
<reference evidence="4 5" key="1">
    <citation type="journal article" date="2014" name="Genome Announc.">
        <title>Draft Genome Sequence of Lysobacter capsici AZ78, a Bacterium Antagonistic to Plant-Pathogenic Oomycetes.</title>
        <authorList>
            <person name="Puopolo G."/>
            <person name="Sonego P."/>
            <person name="Engelen K."/>
            <person name="Pertot I."/>
        </authorList>
    </citation>
    <scope>NUCLEOTIDE SEQUENCE [LARGE SCALE GENOMIC DNA]</scope>
    <source>
        <strain evidence="4 5">AZ78</strain>
    </source>
</reference>
<dbReference type="PANTHER" id="PTHR11731:SF118">
    <property type="entry name" value="BLR1971 PROTEIN"/>
    <property type="match status" value="1"/>
</dbReference>
<accession>A0A108UDD6</accession>
<dbReference type="InterPro" id="IPR002469">
    <property type="entry name" value="Peptidase_S9B_N"/>
</dbReference>
<dbReference type="PANTHER" id="PTHR11731">
    <property type="entry name" value="PROTEASE FAMILY S9B,C DIPEPTIDYL-PEPTIDASE IV-RELATED"/>
    <property type="match status" value="1"/>
</dbReference>
<organism evidence="4 5">
    <name type="scientific">Lysobacter capsici AZ78</name>
    <dbReference type="NCBI Taxonomy" id="1444315"/>
    <lineage>
        <taxon>Bacteria</taxon>
        <taxon>Pseudomonadati</taxon>
        <taxon>Pseudomonadota</taxon>
        <taxon>Gammaproteobacteria</taxon>
        <taxon>Lysobacterales</taxon>
        <taxon>Lysobacteraceae</taxon>
        <taxon>Lysobacter</taxon>
    </lineage>
</organism>
<dbReference type="SUPFAM" id="SSF53474">
    <property type="entry name" value="alpha/beta-Hydrolases"/>
    <property type="match status" value="1"/>
</dbReference>
<dbReference type="InterPro" id="IPR029058">
    <property type="entry name" value="AB_hydrolase_fold"/>
</dbReference>